<dbReference type="RefSeq" id="XP_021870992.1">
    <property type="nucleotide sequence ID" value="XM_022016033.1"/>
</dbReference>
<dbReference type="SUPFAM" id="SSF57701">
    <property type="entry name" value="Zn2/Cys6 DNA-binding domain"/>
    <property type="match status" value="1"/>
</dbReference>
<dbReference type="Pfam" id="PF00172">
    <property type="entry name" value="Zn_clus"/>
    <property type="match status" value="1"/>
</dbReference>
<evidence type="ECO:0000259" key="7">
    <source>
        <dbReference type="PROSITE" id="PS50048"/>
    </source>
</evidence>
<sequence>MAGMRSFSSGSSRACIRCSGRKRKCDRVRPACGECVASKHICEYSSSDRRRGPPAGQARAIEARVKDCERVIWHLLQLEGVIQALKSQDANGETLSGCPLHRHHRLTSEYFSTHPLQTPSDLRQFYQACLNAPQGESERGARLSPDFERSRASSAFNQLDRPVLEHHPQISNGHLSTEDFPGIQCIDHSPPTHCCNDDLPSVLRPLSDRQTFQWPTMTVPHTGRSHWTRSSPQSPARPFPGTTTPLQAMDYTAGRYDLSIGSSLNGIIQTSGPGIVEPSGLQTDNFASTLQIRRYDGSSADNNALCNEDPEIYW</sequence>
<dbReference type="OrthoDB" id="21449at2759"/>
<evidence type="ECO:0000313" key="9">
    <source>
        <dbReference type="Proteomes" id="UP000193218"/>
    </source>
</evidence>
<dbReference type="PROSITE" id="PS50048">
    <property type="entry name" value="ZN2_CY6_FUNGAL_2"/>
    <property type="match status" value="1"/>
</dbReference>
<protein>
    <recommendedName>
        <fullName evidence="7">Zn(2)-C6 fungal-type domain-containing protein</fullName>
    </recommendedName>
</protein>
<dbReference type="Proteomes" id="UP000193218">
    <property type="component" value="Unassembled WGS sequence"/>
</dbReference>
<keyword evidence="3" id="KW-0805">Transcription regulation</keyword>
<comment type="subcellular location">
    <subcellularLocation>
        <location evidence="1">Nucleus</location>
    </subcellularLocation>
</comment>
<dbReference type="PROSITE" id="PS00463">
    <property type="entry name" value="ZN2_CY6_FUNGAL_1"/>
    <property type="match status" value="1"/>
</dbReference>
<comment type="caution">
    <text evidence="8">The sequence shown here is derived from an EMBL/GenBank/DDBJ whole genome shotgun (WGS) entry which is preliminary data.</text>
</comment>
<dbReference type="GO" id="GO:0005634">
    <property type="term" value="C:nucleus"/>
    <property type="evidence" value="ECO:0007669"/>
    <property type="project" value="UniProtKB-SubCell"/>
</dbReference>
<dbReference type="EMBL" id="NBSH01000007">
    <property type="protein sequence ID" value="ORX36923.1"/>
    <property type="molecule type" value="Genomic_DNA"/>
</dbReference>
<evidence type="ECO:0000256" key="3">
    <source>
        <dbReference type="ARBA" id="ARBA00023015"/>
    </source>
</evidence>
<dbReference type="PANTHER" id="PTHR47338">
    <property type="entry name" value="ZN(II)2CYS6 TRANSCRIPTION FACTOR (EUROFUNG)-RELATED"/>
    <property type="match status" value="1"/>
</dbReference>
<evidence type="ECO:0000256" key="6">
    <source>
        <dbReference type="SAM" id="MobiDB-lite"/>
    </source>
</evidence>
<feature type="region of interest" description="Disordered" evidence="6">
    <location>
        <begin position="216"/>
        <end position="239"/>
    </location>
</feature>
<keyword evidence="4" id="KW-0804">Transcription</keyword>
<proteinExistence type="predicted"/>
<reference evidence="8 9" key="1">
    <citation type="submission" date="2017-03" db="EMBL/GenBank/DDBJ databases">
        <title>Widespread Adenine N6-methylation of Active Genes in Fungi.</title>
        <authorList>
            <consortium name="DOE Joint Genome Institute"/>
            <person name="Mondo S.J."/>
            <person name="Dannebaum R.O."/>
            <person name="Kuo R.C."/>
            <person name="Louie K.B."/>
            <person name="Bewick A.J."/>
            <person name="Labutti K."/>
            <person name="Haridas S."/>
            <person name="Kuo A."/>
            <person name="Salamov A."/>
            <person name="Ahrendt S.R."/>
            <person name="Lau R."/>
            <person name="Bowen B.P."/>
            <person name="Lipzen A."/>
            <person name="Sullivan W."/>
            <person name="Andreopoulos W.B."/>
            <person name="Clum A."/>
            <person name="Lindquist E."/>
            <person name="Daum C."/>
            <person name="Northen T.R."/>
            <person name="Ramamoorthy G."/>
            <person name="Schmitz R.J."/>
            <person name="Gryganskyi A."/>
            <person name="Culley D."/>
            <person name="Magnuson J."/>
            <person name="James T.Y."/>
            <person name="O'Malley M.A."/>
            <person name="Stajich J.E."/>
            <person name="Spatafora J.W."/>
            <person name="Visel A."/>
            <person name="Grigoriev I.V."/>
        </authorList>
    </citation>
    <scope>NUCLEOTIDE SEQUENCE [LARGE SCALE GENOMIC DNA]</scope>
    <source>
        <strain evidence="8 9">NRRL Y-17943</strain>
    </source>
</reference>
<dbReference type="Gene3D" id="4.10.240.10">
    <property type="entry name" value="Zn(2)-C6 fungal-type DNA-binding domain"/>
    <property type="match status" value="1"/>
</dbReference>
<dbReference type="InterPro" id="IPR001138">
    <property type="entry name" value="Zn2Cys6_DnaBD"/>
</dbReference>
<dbReference type="AlphaFoldDB" id="A0A1Y1UFU6"/>
<gene>
    <name evidence="8" type="ORF">BD324DRAFT_627717</name>
</gene>
<dbReference type="InterPro" id="IPR050815">
    <property type="entry name" value="TF_fung"/>
</dbReference>
<name>A0A1Y1UFU6_9TREE</name>
<keyword evidence="9" id="KW-1185">Reference proteome</keyword>
<accession>A0A1Y1UFU6</accession>
<evidence type="ECO:0000313" key="8">
    <source>
        <dbReference type="EMBL" id="ORX36923.1"/>
    </source>
</evidence>
<dbReference type="GO" id="GO:0008270">
    <property type="term" value="F:zinc ion binding"/>
    <property type="evidence" value="ECO:0007669"/>
    <property type="project" value="InterPro"/>
</dbReference>
<evidence type="ECO:0000256" key="5">
    <source>
        <dbReference type="ARBA" id="ARBA00023242"/>
    </source>
</evidence>
<dbReference type="InParanoid" id="A0A1Y1UFU6"/>
<evidence type="ECO:0000256" key="2">
    <source>
        <dbReference type="ARBA" id="ARBA00022723"/>
    </source>
</evidence>
<keyword evidence="5" id="KW-0539">Nucleus</keyword>
<dbReference type="GO" id="GO:0000981">
    <property type="term" value="F:DNA-binding transcription factor activity, RNA polymerase II-specific"/>
    <property type="evidence" value="ECO:0007669"/>
    <property type="project" value="InterPro"/>
</dbReference>
<dbReference type="SMART" id="SM00066">
    <property type="entry name" value="GAL4"/>
    <property type="match status" value="1"/>
</dbReference>
<dbReference type="GeneID" id="33557842"/>
<dbReference type="CDD" id="cd00067">
    <property type="entry name" value="GAL4"/>
    <property type="match status" value="1"/>
</dbReference>
<organism evidence="8 9">
    <name type="scientific">Kockovaella imperatae</name>
    <dbReference type="NCBI Taxonomy" id="4999"/>
    <lineage>
        <taxon>Eukaryota</taxon>
        <taxon>Fungi</taxon>
        <taxon>Dikarya</taxon>
        <taxon>Basidiomycota</taxon>
        <taxon>Agaricomycotina</taxon>
        <taxon>Tremellomycetes</taxon>
        <taxon>Tremellales</taxon>
        <taxon>Cuniculitremaceae</taxon>
        <taxon>Kockovaella</taxon>
    </lineage>
</organism>
<evidence type="ECO:0000256" key="1">
    <source>
        <dbReference type="ARBA" id="ARBA00004123"/>
    </source>
</evidence>
<evidence type="ECO:0000256" key="4">
    <source>
        <dbReference type="ARBA" id="ARBA00023163"/>
    </source>
</evidence>
<dbReference type="PANTHER" id="PTHR47338:SF5">
    <property type="entry name" value="ZN(II)2CYS6 TRANSCRIPTION FACTOR (EUROFUNG)"/>
    <property type="match status" value="1"/>
</dbReference>
<dbReference type="InterPro" id="IPR036864">
    <property type="entry name" value="Zn2-C6_fun-type_DNA-bd_sf"/>
</dbReference>
<feature type="domain" description="Zn(2)-C6 fungal-type" evidence="7">
    <location>
        <begin position="14"/>
        <end position="44"/>
    </location>
</feature>
<keyword evidence="2" id="KW-0479">Metal-binding</keyword>